<keyword evidence="1" id="KW-0732">Signal</keyword>
<dbReference type="EMBL" id="FMYE01000022">
    <property type="protein sequence ID" value="SDB77437.1"/>
    <property type="molecule type" value="Genomic_DNA"/>
</dbReference>
<accession>A0A1G6G600</accession>
<dbReference type="Pfam" id="PF13568">
    <property type="entry name" value="OMP_b-brl_2"/>
    <property type="match status" value="1"/>
</dbReference>
<sequence>MIKIKPFLIATLLLTGFTLPAVAQIGEARSNLSVGINGGVNLNSVSFTSSIKQNSLMGITGGLTARYISEKYFAMICGAQIELNISQRGWDELFEITTTNADGYEVTEKDPSKTYTRKMTYLDIPFLAHLAFGKDRGLQAFINLGPQIGFLISESETMKGIDMNDVRTNSPQKAVYGVKIQNKFDYGIAGGGGVELRTKKAGSFIVEGRYYFALSDFYSTTKKDFFARAAHSTITIKLTYLFDLKK</sequence>
<dbReference type="AlphaFoldDB" id="A0A1G6G600"/>
<evidence type="ECO:0000256" key="1">
    <source>
        <dbReference type="SAM" id="SignalP"/>
    </source>
</evidence>
<name>A0A1G6G600_BACOV</name>
<proteinExistence type="predicted"/>
<evidence type="ECO:0000259" key="2">
    <source>
        <dbReference type="Pfam" id="PF13568"/>
    </source>
</evidence>
<protein>
    <submittedName>
        <fullName evidence="3">Outer membrane protein beta-barrel domain-containing protein</fullName>
    </submittedName>
</protein>
<dbReference type="InterPro" id="IPR025665">
    <property type="entry name" value="Beta-barrel_OMP_2"/>
</dbReference>
<reference evidence="3 4" key="1">
    <citation type="submission" date="2016-10" db="EMBL/GenBank/DDBJ databases">
        <authorList>
            <person name="de Groot N.N."/>
        </authorList>
    </citation>
    <scope>NUCLEOTIDE SEQUENCE [LARGE SCALE GENOMIC DNA]</scope>
    <source>
        <strain evidence="3 4">NLAE-zl-C500</strain>
    </source>
</reference>
<dbReference type="Proteomes" id="UP000183670">
    <property type="component" value="Unassembled WGS sequence"/>
</dbReference>
<gene>
    <name evidence="3" type="ORF">SAMN05192581_102224</name>
</gene>
<feature type="signal peptide" evidence="1">
    <location>
        <begin position="1"/>
        <end position="23"/>
    </location>
</feature>
<evidence type="ECO:0000313" key="3">
    <source>
        <dbReference type="EMBL" id="SDB77437.1"/>
    </source>
</evidence>
<feature type="chain" id="PRO_5010161492" evidence="1">
    <location>
        <begin position="24"/>
        <end position="246"/>
    </location>
</feature>
<evidence type="ECO:0000313" key="4">
    <source>
        <dbReference type="Proteomes" id="UP000183670"/>
    </source>
</evidence>
<organism evidence="3 4">
    <name type="scientific">Bacteroides ovatus</name>
    <dbReference type="NCBI Taxonomy" id="28116"/>
    <lineage>
        <taxon>Bacteria</taxon>
        <taxon>Pseudomonadati</taxon>
        <taxon>Bacteroidota</taxon>
        <taxon>Bacteroidia</taxon>
        <taxon>Bacteroidales</taxon>
        <taxon>Bacteroidaceae</taxon>
        <taxon>Bacteroides</taxon>
    </lineage>
</organism>
<feature type="domain" description="Outer membrane protein beta-barrel" evidence="2">
    <location>
        <begin position="23"/>
        <end position="218"/>
    </location>
</feature>
<dbReference type="RefSeq" id="WP_074558369.1">
    <property type="nucleotide sequence ID" value="NZ_FMYE01000022.1"/>
</dbReference>